<organism evidence="4 5">
    <name type="scientific">Streptomyces thermolineatus</name>
    <dbReference type="NCBI Taxonomy" id="44033"/>
    <lineage>
        <taxon>Bacteria</taxon>
        <taxon>Bacillati</taxon>
        <taxon>Actinomycetota</taxon>
        <taxon>Actinomycetes</taxon>
        <taxon>Kitasatosporales</taxon>
        <taxon>Streptomycetaceae</taxon>
        <taxon>Streptomyces</taxon>
    </lineage>
</organism>
<dbReference type="Pfam" id="PF01757">
    <property type="entry name" value="Acyl_transf_3"/>
    <property type="match status" value="1"/>
</dbReference>
<dbReference type="PANTHER" id="PTHR37312">
    <property type="entry name" value="MEMBRANE-BOUND ACYLTRANSFERASE YKRP-RELATED"/>
    <property type="match status" value="1"/>
</dbReference>
<evidence type="ECO:0000256" key="2">
    <source>
        <dbReference type="SAM" id="Phobius"/>
    </source>
</evidence>
<protein>
    <submittedName>
        <fullName evidence="4">Acyltransferase family protein</fullName>
    </submittedName>
</protein>
<proteinExistence type="predicted"/>
<evidence type="ECO:0000313" key="4">
    <source>
        <dbReference type="EMBL" id="GAA2470530.1"/>
    </source>
</evidence>
<dbReference type="PANTHER" id="PTHR37312:SF1">
    <property type="entry name" value="MEMBRANE-BOUND ACYLTRANSFERASE YKRP-RELATED"/>
    <property type="match status" value="1"/>
</dbReference>
<dbReference type="EMBL" id="BAAATA010000001">
    <property type="protein sequence ID" value="GAA2470530.1"/>
    <property type="molecule type" value="Genomic_DNA"/>
</dbReference>
<keyword evidence="5" id="KW-1185">Reference proteome</keyword>
<evidence type="ECO:0000313" key="5">
    <source>
        <dbReference type="Proteomes" id="UP001501358"/>
    </source>
</evidence>
<feature type="domain" description="Acyltransferase 3" evidence="3">
    <location>
        <begin position="38"/>
        <end position="338"/>
    </location>
</feature>
<feature type="region of interest" description="Disordered" evidence="1">
    <location>
        <begin position="361"/>
        <end position="389"/>
    </location>
</feature>
<comment type="caution">
    <text evidence="4">The sequence shown here is derived from an EMBL/GenBank/DDBJ whole genome shotgun (WGS) entry which is preliminary data.</text>
</comment>
<dbReference type="GO" id="GO:0016746">
    <property type="term" value="F:acyltransferase activity"/>
    <property type="evidence" value="ECO:0007669"/>
    <property type="project" value="UniProtKB-KW"/>
</dbReference>
<feature type="transmembrane region" description="Helical" evidence="2">
    <location>
        <begin position="102"/>
        <end position="120"/>
    </location>
</feature>
<feature type="transmembrane region" description="Helical" evidence="2">
    <location>
        <begin position="285"/>
        <end position="304"/>
    </location>
</feature>
<feature type="transmembrane region" description="Helical" evidence="2">
    <location>
        <begin position="316"/>
        <end position="340"/>
    </location>
</feature>
<evidence type="ECO:0000259" key="3">
    <source>
        <dbReference type="Pfam" id="PF01757"/>
    </source>
</evidence>
<keyword evidence="4" id="KW-0012">Acyltransferase</keyword>
<gene>
    <name evidence="4" type="ORF">GCM10010406_02620</name>
</gene>
<keyword evidence="2" id="KW-0472">Membrane</keyword>
<dbReference type="InterPro" id="IPR052734">
    <property type="entry name" value="Nod_factor_acetyltransferase"/>
</dbReference>
<feature type="transmembrane region" description="Helical" evidence="2">
    <location>
        <begin position="132"/>
        <end position="150"/>
    </location>
</feature>
<dbReference type="Proteomes" id="UP001501358">
    <property type="component" value="Unassembled WGS sequence"/>
</dbReference>
<sequence>MTRLLPPHGSGTAGTAGAVSSHRPRPDFPGGGSKKRDAFFDNAKYLAILLVACAHVWQPLTGTSRTMSALYMVVYTFHMPAFIIIAGYFSRSFNGRPHQVRRLITGVLVPYVVFEIAYSLYKRWADDPTHEITLIDPWYLTWFLVALFIWRLTAPVWRLLRWPLPVALFLSALAASSPDIGNDLDLQRVLQFLPFFVLGLSLRPEHFALVRCRSVRILALPVFGTALVVAYWAVPRMNYDWLYHRESAQDLGAPGWTGIVMSLALFGCSVLLSAAFLAWVPGRNLWFTALGSGTIYGFLLHGFLTKGAQFWDLYDISWLHTPLGAITLTVVAAVAVTALCSSPVQRVFRGVMEPELKWAFRKTDEPTPRPQTPSPGTFDGTDVPARKST</sequence>
<reference evidence="4 5" key="1">
    <citation type="journal article" date="2019" name="Int. J. Syst. Evol. Microbiol.">
        <title>The Global Catalogue of Microorganisms (GCM) 10K type strain sequencing project: providing services to taxonomists for standard genome sequencing and annotation.</title>
        <authorList>
            <consortium name="The Broad Institute Genomics Platform"/>
            <consortium name="The Broad Institute Genome Sequencing Center for Infectious Disease"/>
            <person name="Wu L."/>
            <person name="Ma J."/>
        </authorList>
    </citation>
    <scope>NUCLEOTIDE SEQUENCE [LARGE SCALE GENOMIC DNA]</scope>
    <source>
        <strain evidence="4 5">JCM 6307</strain>
    </source>
</reference>
<evidence type="ECO:0000256" key="1">
    <source>
        <dbReference type="SAM" id="MobiDB-lite"/>
    </source>
</evidence>
<feature type="transmembrane region" description="Helical" evidence="2">
    <location>
        <begin position="254"/>
        <end position="278"/>
    </location>
</feature>
<feature type="transmembrane region" description="Helical" evidence="2">
    <location>
        <begin position="215"/>
        <end position="234"/>
    </location>
</feature>
<keyword evidence="2" id="KW-0812">Transmembrane</keyword>
<name>A0ABN3KUL3_9ACTN</name>
<feature type="transmembrane region" description="Helical" evidence="2">
    <location>
        <begin position="69"/>
        <end position="90"/>
    </location>
</feature>
<dbReference type="InterPro" id="IPR002656">
    <property type="entry name" value="Acyl_transf_3_dom"/>
</dbReference>
<keyword evidence="4" id="KW-0808">Transferase</keyword>
<keyword evidence="2" id="KW-1133">Transmembrane helix</keyword>
<accession>A0ABN3KUL3</accession>
<feature type="compositionally biased region" description="Low complexity" evidence="1">
    <location>
        <begin position="9"/>
        <end position="21"/>
    </location>
</feature>
<feature type="region of interest" description="Disordered" evidence="1">
    <location>
        <begin position="1"/>
        <end position="32"/>
    </location>
</feature>